<dbReference type="Gene3D" id="3.30.70.1230">
    <property type="entry name" value="Nucleotide cyclase"/>
    <property type="match status" value="1"/>
</dbReference>
<evidence type="ECO:0000313" key="4">
    <source>
        <dbReference type="EMBL" id="ULN44851.1"/>
    </source>
</evidence>
<dbReference type="RefSeq" id="WP_240180804.1">
    <property type="nucleotide sequence ID" value="NZ_CP092363.2"/>
</dbReference>
<dbReference type="Pfam" id="PF00211">
    <property type="entry name" value="Guanylate_cyc"/>
    <property type="match status" value="1"/>
</dbReference>
<keyword evidence="5" id="KW-1185">Reference proteome</keyword>
<evidence type="ECO:0000259" key="3">
    <source>
        <dbReference type="PROSITE" id="PS50125"/>
    </source>
</evidence>
<feature type="region of interest" description="Disordered" evidence="2">
    <location>
        <begin position="241"/>
        <end position="269"/>
    </location>
</feature>
<dbReference type="InterPro" id="IPR001054">
    <property type="entry name" value="A/G_cyclase"/>
</dbReference>
<evidence type="ECO:0000313" key="5">
    <source>
        <dbReference type="Proteomes" id="UP001055337"/>
    </source>
</evidence>
<name>A0ABY3TXS7_9MYCO</name>
<organism evidence="4 5">
    <name type="scientific">Mycolicibacterium crocinum</name>
    <dbReference type="NCBI Taxonomy" id="388459"/>
    <lineage>
        <taxon>Bacteria</taxon>
        <taxon>Bacillati</taxon>
        <taxon>Actinomycetota</taxon>
        <taxon>Actinomycetes</taxon>
        <taxon>Mycobacteriales</taxon>
        <taxon>Mycobacteriaceae</taxon>
        <taxon>Mycolicibacterium</taxon>
    </lineage>
</organism>
<dbReference type="InterPro" id="IPR009078">
    <property type="entry name" value="Ferritin-like_SF"/>
</dbReference>
<dbReference type="EMBL" id="CP092363">
    <property type="protein sequence ID" value="ULN44851.1"/>
    <property type="molecule type" value="Genomic_DNA"/>
</dbReference>
<dbReference type="Proteomes" id="UP001055337">
    <property type="component" value="Plasmid unnamed"/>
</dbReference>
<feature type="domain" description="Guanylate cyclase" evidence="3">
    <location>
        <begin position="37"/>
        <end position="145"/>
    </location>
</feature>
<geneLocation type="plasmid" evidence="4 5">
    <name>unnamed</name>
</geneLocation>
<dbReference type="CDD" id="cd07302">
    <property type="entry name" value="CHD"/>
    <property type="match status" value="1"/>
</dbReference>
<dbReference type="PANTHER" id="PTHR43081">
    <property type="entry name" value="ADENYLATE CYCLASE, TERMINAL-DIFFERENTIATION SPECIFIC-RELATED"/>
    <property type="match status" value="1"/>
</dbReference>
<protein>
    <submittedName>
        <fullName evidence="4">YHS domain-containing protein</fullName>
    </submittedName>
</protein>
<evidence type="ECO:0000256" key="1">
    <source>
        <dbReference type="ARBA" id="ARBA00005381"/>
    </source>
</evidence>
<evidence type="ECO:0000256" key="2">
    <source>
        <dbReference type="SAM" id="MobiDB-lite"/>
    </source>
</evidence>
<gene>
    <name evidence="4" type="ORF">MI149_29690</name>
</gene>
<dbReference type="PROSITE" id="PS50125">
    <property type="entry name" value="GUANYLATE_CYCLASE_2"/>
    <property type="match status" value="1"/>
</dbReference>
<feature type="region of interest" description="Disordered" evidence="2">
    <location>
        <begin position="1"/>
        <end position="28"/>
    </location>
</feature>
<dbReference type="SUPFAM" id="SSF55073">
    <property type="entry name" value="Nucleotide cyclase"/>
    <property type="match status" value="1"/>
</dbReference>
<dbReference type="SUPFAM" id="SSF47240">
    <property type="entry name" value="Ferritin-like"/>
    <property type="match status" value="1"/>
</dbReference>
<keyword evidence="4" id="KW-0614">Plasmid</keyword>
<proteinExistence type="inferred from homology"/>
<dbReference type="PANTHER" id="PTHR43081:SF19">
    <property type="entry name" value="PH-SENSITIVE ADENYLATE CYCLASE RV1264"/>
    <property type="match status" value="1"/>
</dbReference>
<dbReference type="InterPro" id="IPR050697">
    <property type="entry name" value="Adenylyl/Guanylyl_Cyclase_3/4"/>
</dbReference>
<sequence>MASHPGTGDATRWSLTGHHTHDRGKDQMAEHDPADATFAFVDLAGFAVLTEMCGDQEAASLAGRLVQLARDALEPGVAIVKTIGDAVMLRASKPEQMVATILTLADRAADEDGFLALRAGIHHGSAVDLNGDYVGHGVNVAARVTALAGAGQAVVTEHVRQACAQLGLSADPLGPTKLHNIATPVELYAVSLAAARYPTDPVCGVRVDPRTAPSHLRHAEKDWWFCSPECAQRFAAAPAQYTAEEPITGRSDDGKSNKTGHSRGAPTPG</sequence>
<dbReference type="InterPro" id="IPR029787">
    <property type="entry name" value="Nucleotide_cyclase"/>
</dbReference>
<accession>A0ABY3TXS7</accession>
<comment type="similarity">
    <text evidence="1">Belongs to the adenylyl cyclase class-3 family.</text>
</comment>
<reference evidence="4" key="1">
    <citation type="submission" date="2022-08" db="EMBL/GenBank/DDBJ databases">
        <title>Whole genome sequencing of non-tuberculosis mycobacteria type-strains.</title>
        <authorList>
            <person name="Igarashi Y."/>
            <person name="Osugi A."/>
            <person name="Mitarai S."/>
        </authorList>
    </citation>
    <scope>NUCLEOTIDE SEQUENCE</scope>
    <source>
        <strain evidence="4">JCM 16369</strain>
    </source>
</reference>